<dbReference type="EMBL" id="AOPY01001673">
    <property type="protein sequence ID" value="EPJ34918.1"/>
    <property type="molecule type" value="Genomic_DNA"/>
</dbReference>
<reference evidence="1 2" key="1">
    <citation type="submission" date="2013-02" db="EMBL/GenBank/DDBJ databases">
        <title>Draft Genome Sequence of Streptomyces afghaniensis, Which Produces Compounds of the Julimycin B-Complex.</title>
        <authorList>
            <person name="Gruening B.A."/>
            <person name="Praeg A."/>
            <person name="Erxleben A."/>
            <person name="Guenther S."/>
            <person name="Fiedler H.-P."/>
            <person name="Goodfellow M."/>
            <person name="Mueller M."/>
        </authorList>
    </citation>
    <scope>NUCLEOTIDE SEQUENCE [LARGE SCALE GENOMIC DNA]</scope>
    <source>
        <strain evidence="1 2">772</strain>
    </source>
</reference>
<proteinExistence type="predicted"/>
<gene>
    <name evidence="1" type="ORF">STAFG_8026</name>
</gene>
<keyword evidence="2" id="KW-1185">Reference proteome</keyword>
<dbReference type="HOGENOM" id="CLU_3158082_0_0_11"/>
<comment type="caution">
    <text evidence="1">The sequence shown here is derived from an EMBL/GenBank/DDBJ whole genome shotgun (WGS) entry which is preliminary data.</text>
</comment>
<dbReference type="Proteomes" id="UP000015001">
    <property type="component" value="Unassembled WGS sequence"/>
</dbReference>
<dbReference type="AlphaFoldDB" id="S4M6S1"/>
<evidence type="ECO:0000313" key="2">
    <source>
        <dbReference type="Proteomes" id="UP000015001"/>
    </source>
</evidence>
<accession>S4M6S1</accession>
<evidence type="ECO:0000313" key="1">
    <source>
        <dbReference type="EMBL" id="EPJ34918.1"/>
    </source>
</evidence>
<sequence length="48" mass="4707">MFDPAGGQVLTEVAVADSADGTRALGLLDGTVIAGDAASTDNDGVRCL</sequence>
<dbReference type="PATRIC" id="fig|1283301.3.peg.7965"/>
<name>S4M6S1_9ACTN</name>
<organism evidence="1 2">
    <name type="scientific">Streptomyces afghaniensis 772</name>
    <dbReference type="NCBI Taxonomy" id="1283301"/>
    <lineage>
        <taxon>Bacteria</taxon>
        <taxon>Bacillati</taxon>
        <taxon>Actinomycetota</taxon>
        <taxon>Actinomycetes</taxon>
        <taxon>Kitasatosporales</taxon>
        <taxon>Streptomycetaceae</taxon>
        <taxon>Streptomyces</taxon>
    </lineage>
</organism>
<protein>
    <submittedName>
        <fullName evidence="1">Uncharacterized protein</fullName>
    </submittedName>
</protein>